<accession>A0A2N3PSR0</accession>
<dbReference type="PANTHER" id="PTHR11803">
    <property type="entry name" value="2-IMINOBUTANOATE/2-IMINOPROPANOATE DEAMINASE RIDA"/>
    <property type="match status" value="1"/>
</dbReference>
<dbReference type="EMBL" id="PIUM01000020">
    <property type="protein sequence ID" value="PKU23440.1"/>
    <property type="molecule type" value="Genomic_DNA"/>
</dbReference>
<dbReference type="SUPFAM" id="SSF55298">
    <property type="entry name" value="YjgF-like"/>
    <property type="match status" value="1"/>
</dbReference>
<dbReference type="Pfam" id="PF01042">
    <property type="entry name" value="Ribonuc_L-PSP"/>
    <property type="match status" value="1"/>
</dbReference>
<dbReference type="Gene3D" id="3.30.1330.40">
    <property type="entry name" value="RutC-like"/>
    <property type="match status" value="1"/>
</dbReference>
<dbReference type="AlphaFoldDB" id="A0A2N3PSR0"/>
<comment type="caution">
    <text evidence="2">The sequence shown here is derived from an EMBL/GenBank/DDBJ whole genome shotgun (WGS) entry which is preliminary data.</text>
</comment>
<dbReference type="PANTHER" id="PTHR11803:SF58">
    <property type="entry name" value="PROTEIN HMF1-RELATED"/>
    <property type="match status" value="1"/>
</dbReference>
<keyword evidence="3" id="KW-1185">Reference proteome</keyword>
<evidence type="ECO:0000313" key="3">
    <source>
        <dbReference type="Proteomes" id="UP000233293"/>
    </source>
</evidence>
<proteinExistence type="inferred from homology"/>
<dbReference type="InterPro" id="IPR006175">
    <property type="entry name" value="YjgF/YER057c/UK114"/>
</dbReference>
<evidence type="ECO:0000313" key="2">
    <source>
        <dbReference type="EMBL" id="PKU23440.1"/>
    </source>
</evidence>
<dbReference type="GO" id="GO:0019239">
    <property type="term" value="F:deaminase activity"/>
    <property type="evidence" value="ECO:0007669"/>
    <property type="project" value="TreeGrafter"/>
</dbReference>
<evidence type="ECO:0000256" key="1">
    <source>
        <dbReference type="ARBA" id="ARBA00010552"/>
    </source>
</evidence>
<dbReference type="OrthoDB" id="9809792at2"/>
<dbReference type="GO" id="GO:0005829">
    <property type="term" value="C:cytosol"/>
    <property type="evidence" value="ECO:0007669"/>
    <property type="project" value="TreeGrafter"/>
</dbReference>
<dbReference type="CDD" id="cd00448">
    <property type="entry name" value="YjgF_YER057c_UK114_family"/>
    <property type="match status" value="1"/>
</dbReference>
<comment type="similarity">
    <text evidence="1">Belongs to the RutC family.</text>
</comment>
<dbReference type="RefSeq" id="WP_101251710.1">
    <property type="nucleotide sequence ID" value="NZ_PIUM01000020.1"/>
</dbReference>
<protein>
    <submittedName>
        <fullName evidence="2">Translation initiation inhibitor</fullName>
    </submittedName>
</protein>
<gene>
    <name evidence="2" type="ORF">CWS72_16410</name>
</gene>
<name>A0A2N3PSR0_9PROT</name>
<reference evidence="3" key="1">
    <citation type="submission" date="2017-12" db="EMBL/GenBank/DDBJ databases">
        <title>Draft genome sequence of Telmatospirillum siberiense 26-4b1T, an acidotolerant peatland alphaproteobacterium potentially involved in sulfur cycling.</title>
        <authorList>
            <person name="Hausmann B."/>
            <person name="Pjevac P."/>
            <person name="Schreck K."/>
            <person name="Herbold C.W."/>
            <person name="Daims H."/>
            <person name="Wagner M."/>
            <person name="Pester M."/>
            <person name="Loy A."/>
        </authorList>
    </citation>
    <scope>NUCLEOTIDE SEQUENCE [LARGE SCALE GENOMIC DNA]</scope>
    <source>
        <strain evidence="3">26-4b1</strain>
    </source>
</reference>
<organism evidence="2 3">
    <name type="scientific">Telmatospirillum siberiense</name>
    <dbReference type="NCBI Taxonomy" id="382514"/>
    <lineage>
        <taxon>Bacteria</taxon>
        <taxon>Pseudomonadati</taxon>
        <taxon>Pseudomonadota</taxon>
        <taxon>Alphaproteobacteria</taxon>
        <taxon>Rhodospirillales</taxon>
        <taxon>Rhodospirillaceae</taxon>
        <taxon>Telmatospirillum</taxon>
    </lineage>
</organism>
<dbReference type="InterPro" id="IPR035959">
    <property type="entry name" value="RutC-like_sf"/>
</dbReference>
<dbReference type="Proteomes" id="UP000233293">
    <property type="component" value="Unassembled WGS sequence"/>
</dbReference>
<sequence length="137" mass="14807">MPSQIDYLNPSNAPPAQGLYSHATRVSGGSLLFVAGQLAVGTNGDVVGKGDFEAQFHQVFKNLAVVLQGIGGDFRSVVKFTTYLVHSQDIDRFMALRAALFPGLFPNRLYPPNTLLIVDRLVKEDFLLEVEAVVGSG</sequence>